<dbReference type="HOGENOM" id="CLU_103891_0_0_1"/>
<proteinExistence type="predicted"/>
<sequence length="226" mass="25755">MEPGSTYPANFESLRAFFEVVGNERYFKIQIVTLESLDTFEAALRERKVVYKKCFSSMIEESEDLVLILEDSKIYLPSPGKYVLFGNRRHRDFVQIVFSPTLEEKLAAVGDKYTVQAYSYKNINELRRISQGEEWTIESYFGSGLDYFESVIMLVVKNRNKFKDILSGCKEIESKLGNGFFLQMKLNGLVGKLLVVRNGDSYRLNVSKSVLGSIGKRIGFNADSIA</sequence>
<dbReference type="VEuPathDB" id="MicrosporidiaDB:Eint_041250"/>
<dbReference type="Proteomes" id="UP000002313">
    <property type="component" value="Chromosome IV"/>
</dbReference>
<dbReference type="KEGG" id="ein:Eint_041250"/>
<gene>
    <name evidence="1" type="ORF">Eint_041250</name>
</gene>
<evidence type="ECO:0000313" key="1">
    <source>
        <dbReference type="EMBL" id="ADM11414.1"/>
    </source>
</evidence>
<reference evidence="1 2" key="1">
    <citation type="journal article" date="2010" name="Nat. Commun.">
        <title>The complete sequence of the smallest known nuclear genome from the microsporidian Encephalitozoon intestinalis.</title>
        <authorList>
            <person name="Corradi N."/>
            <person name="Pombert J.-F."/>
            <person name="Farinelli L."/>
            <person name="Didier E.S."/>
            <person name="Keeling P.J."/>
        </authorList>
    </citation>
    <scope>NUCLEOTIDE SEQUENCE [LARGE SCALE GENOMIC DNA]</scope>
    <source>
        <strain evidence="1 2">ATCC 50506</strain>
    </source>
</reference>
<dbReference type="AlphaFoldDB" id="E0S6S9"/>
<dbReference type="OrthoDB" id="2191343at2759"/>
<protein>
    <submittedName>
        <fullName evidence="1">Uncharacterized protein</fullName>
    </submittedName>
</protein>
<reference evidence="1 2" key="2">
    <citation type="journal article" date="2012" name="Proc. Natl. Acad. Sci. U.S.A.">
        <title>Gain and loss of multiple functionally related, horizontally transferred genes in the reduced genomes of two microsporidian parasites.</title>
        <authorList>
            <person name="Pombert J.-F."/>
            <person name="Selman M."/>
            <person name="Burki F."/>
            <person name="Bardell F.T."/>
            <person name="Farinelli L."/>
            <person name="Solter L.F."/>
            <person name="Whitman D.W."/>
            <person name="Weiss L.M."/>
            <person name="Corradi N."/>
            <person name="Keeling P.J."/>
        </authorList>
    </citation>
    <scope>NUCLEOTIDE SEQUENCE [LARGE SCALE GENOMIC DNA]</scope>
    <source>
        <strain evidence="1 2">ATCC 50506</strain>
    </source>
</reference>
<accession>E0S6S9</accession>
<name>E0S6S9_ENCIT</name>
<dbReference type="GeneID" id="9699015"/>
<dbReference type="RefSeq" id="XP_003072774.1">
    <property type="nucleotide sequence ID" value="XM_003072728.1"/>
</dbReference>
<evidence type="ECO:0000313" key="2">
    <source>
        <dbReference type="Proteomes" id="UP000002313"/>
    </source>
</evidence>
<organism evidence="1 2">
    <name type="scientific">Encephalitozoon intestinalis (strain ATCC 50506)</name>
    <name type="common">Microsporidian parasite</name>
    <name type="synonym">Septata intestinalis</name>
    <dbReference type="NCBI Taxonomy" id="876142"/>
    <lineage>
        <taxon>Eukaryota</taxon>
        <taxon>Fungi</taxon>
        <taxon>Fungi incertae sedis</taxon>
        <taxon>Microsporidia</taxon>
        <taxon>Unikaryonidae</taxon>
        <taxon>Encephalitozoon</taxon>
    </lineage>
</organism>
<dbReference type="EMBL" id="CP001945">
    <property type="protein sequence ID" value="ADM11414.1"/>
    <property type="molecule type" value="Genomic_DNA"/>
</dbReference>
<keyword evidence="2" id="KW-1185">Reference proteome</keyword>